<evidence type="ECO:0000313" key="1">
    <source>
        <dbReference type="EMBL" id="PZC74673.1"/>
    </source>
</evidence>
<dbReference type="EMBL" id="KZ150033">
    <property type="protein sequence ID" value="PZC74673.1"/>
    <property type="molecule type" value="Genomic_DNA"/>
</dbReference>
<name>A0A2W1BSG3_HELAM</name>
<protein>
    <submittedName>
        <fullName evidence="1">Uncharacterized protein</fullName>
    </submittedName>
</protein>
<reference evidence="1 2" key="1">
    <citation type="journal article" date="2017" name="BMC Biol.">
        <title>Genomic innovations, transcriptional plasticity and gene loss underlying the evolution and divergence of two highly polyphagous and invasive Helicoverpa pest species.</title>
        <authorList>
            <person name="Pearce S.L."/>
            <person name="Clarke D.F."/>
            <person name="East P.D."/>
            <person name="Elfekih S."/>
            <person name="Gordon K.H."/>
            <person name="Jermiin L.S."/>
            <person name="McGaughran A."/>
            <person name="Oakeshott J.G."/>
            <person name="Papanikolaou A."/>
            <person name="Perera O.P."/>
            <person name="Rane R.V."/>
            <person name="Richards S."/>
            <person name="Tay W.T."/>
            <person name="Walsh T.K."/>
            <person name="Anderson A."/>
            <person name="Anderson C.J."/>
            <person name="Asgari S."/>
            <person name="Board P.G."/>
            <person name="Bretschneider A."/>
            <person name="Campbell P.M."/>
            <person name="Chertemps T."/>
            <person name="Christeller J.T."/>
            <person name="Coppin C.W."/>
            <person name="Downes S.J."/>
            <person name="Duan G."/>
            <person name="Farnsworth C.A."/>
            <person name="Good R.T."/>
            <person name="Han L.B."/>
            <person name="Han Y.C."/>
            <person name="Hatje K."/>
            <person name="Horne I."/>
            <person name="Huang Y.P."/>
            <person name="Hughes D.S."/>
            <person name="Jacquin-Joly E."/>
            <person name="James W."/>
            <person name="Jhangiani S."/>
            <person name="Kollmar M."/>
            <person name="Kuwar S.S."/>
            <person name="Li S."/>
            <person name="Liu N.Y."/>
            <person name="Maibeche M.T."/>
            <person name="Miller J.R."/>
            <person name="Montagne N."/>
            <person name="Perry T."/>
            <person name="Qu J."/>
            <person name="Song S.V."/>
            <person name="Sutton G.G."/>
            <person name="Vogel H."/>
            <person name="Walenz B.P."/>
            <person name="Xu W."/>
            <person name="Zhang H.J."/>
            <person name="Zou Z."/>
            <person name="Batterham P."/>
            <person name="Edwards O.R."/>
            <person name="Feyereisen R."/>
            <person name="Gibbs R.A."/>
            <person name="Heckel D.G."/>
            <person name="McGrath A."/>
            <person name="Robin C."/>
            <person name="Scherer S.E."/>
            <person name="Worley K.C."/>
            <person name="Wu Y.D."/>
        </authorList>
    </citation>
    <scope>NUCLEOTIDE SEQUENCE [LARGE SCALE GENOMIC DNA]</scope>
    <source>
        <strain evidence="1">Harm_GR_Male_#8</strain>
        <tissue evidence="1">Whole organism</tissue>
    </source>
</reference>
<keyword evidence="2" id="KW-1185">Reference proteome</keyword>
<organism evidence="1 2">
    <name type="scientific">Helicoverpa armigera</name>
    <name type="common">Cotton bollworm</name>
    <name type="synonym">Heliothis armigera</name>
    <dbReference type="NCBI Taxonomy" id="29058"/>
    <lineage>
        <taxon>Eukaryota</taxon>
        <taxon>Metazoa</taxon>
        <taxon>Ecdysozoa</taxon>
        <taxon>Arthropoda</taxon>
        <taxon>Hexapoda</taxon>
        <taxon>Insecta</taxon>
        <taxon>Pterygota</taxon>
        <taxon>Neoptera</taxon>
        <taxon>Endopterygota</taxon>
        <taxon>Lepidoptera</taxon>
        <taxon>Glossata</taxon>
        <taxon>Ditrysia</taxon>
        <taxon>Noctuoidea</taxon>
        <taxon>Noctuidae</taxon>
        <taxon>Heliothinae</taxon>
        <taxon>Helicoverpa</taxon>
    </lineage>
</organism>
<sequence>MGRPVRVVKIFPGNRVETKQVLRKSNRLQATRLQRTLRASLFIVCARTLPWTRGTTPPRLYLFVFLPKTCIVRNILNFHALKLCMNMEDYFRCVPSAVQRNGTRLDLATC</sequence>
<accession>A0A2W1BSG3</accession>
<proteinExistence type="predicted"/>
<dbReference type="Proteomes" id="UP000249218">
    <property type="component" value="Unassembled WGS sequence"/>
</dbReference>
<dbReference type="AlphaFoldDB" id="A0A2W1BSG3"/>
<evidence type="ECO:0000313" key="2">
    <source>
        <dbReference type="Proteomes" id="UP000249218"/>
    </source>
</evidence>
<gene>
    <name evidence="1" type="primary">HaOG207342</name>
    <name evidence="1" type="ORF">B5X24_HaOG207342</name>
</gene>